<proteinExistence type="inferred from homology"/>
<dbReference type="GO" id="GO:0005576">
    <property type="term" value="C:extracellular region"/>
    <property type="evidence" value="ECO:0007669"/>
    <property type="project" value="UniProtKB-SubCell"/>
</dbReference>
<evidence type="ECO:0000256" key="3">
    <source>
        <dbReference type="ARBA" id="ARBA00022525"/>
    </source>
</evidence>
<keyword evidence="3" id="KW-0964">Secreted</keyword>
<evidence type="ECO:0000256" key="4">
    <source>
        <dbReference type="ARBA" id="ARBA00022729"/>
    </source>
</evidence>
<sequence length="226" mass="25618">MKAQSLALLSCLLLASLALLVEGKKEQDKKKGHSPGHRSQPRMRKPRGHFRTPDQKECRWAVVEEGDNAMLKVECSGKDNQFSCFFAGKPHSCPEFTNKKRVYWRQIGRSLVRQTNICKDSQTILKTKLCRKKFPEAHLKMVNSTLIKKKDTEAKGMTTTTRTLASGSRETIPAEGQQPSLGISGPECEQDPDIQYQRTLIQEYCGDSWASFCQFFLAIVQDKPCY</sequence>
<dbReference type="AlphaFoldDB" id="A0A9B0WZ34"/>
<dbReference type="GeneID" id="102838516"/>
<evidence type="ECO:0000256" key="8">
    <source>
        <dbReference type="SAM" id="SignalP"/>
    </source>
</evidence>
<keyword evidence="6" id="KW-0340">Growth factor binding</keyword>
<feature type="compositionally biased region" description="Basic residues" evidence="7">
    <location>
        <begin position="30"/>
        <end position="50"/>
    </location>
</feature>
<dbReference type="OrthoDB" id="8875908at2759"/>
<dbReference type="RefSeq" id="XP_006872552.1">
    <property type="nucleotide sequence ID" value="XM_006872490.1"/>
</dbReference>
<keyword evidence="4 8" id="KW-0732">Signal</keyword>
<organism evidence="9 10">
    <name type="scientific">Chrysochloris asiatica</name>
    <name type="common">Cape golden mole</name>
    <dbReference type="NCBI Taxonomy" id="185453"/>
    <lineage>
        <taxon>Eukaryota</taxon>
        <taxon>Metazoa</taxon>
        <taxon>Chordata</taxon>
        <taxon>Craniata</taxon>
        <taxon>Vertebrata</taxon>
        <taxon>Euteleostomi</taxon>
        <taxon>Mammalia</taxon>
        <taxon>Eutheria</taxon>
        <taxon>Afrotheria</taxon>
        <taxon>Chrysochloridae</taxon>
        <taxon>Chrysochlorinae</taxon>
        <taxon>Chrysochloris</taxon>
    </lineage>
</organism>
<dbReference type="PANTHER" id="PTHR15258:SF2">
    <property type="entry name" value="FIBROBLAST GROWTH FACTOR-BINDING PROTEIN 1"/>
    <property type="match status" value="1"/>
</dbReference>
<dbReference type="GO" id="GO:0019838">
    <property type="term" value="F:growth factor binding"/>
    <property type="evidence" value="ECO:0007669"/>
    <property type="project" value="UniProtKB-KW"/>
</dbReference>
<dbReference type="Pfam" id="PF06473">
    <property type="entry name" value="FGF-BP1"/>
    <property type="match status" value="1"/>
</dbReference>
<evidence type="ECO:0000313" key="10">
    <source>
        <dbReference type="RefSeq" id="XP_006872552.1"/>
    </source>
</evidence>
<feature type="compositionally biased region" description="Polar residues" evidence="7">
    <location>
        <begin position="157"/>
        <end position="169"/>
    </location>
</feature>
<protein>
    <submittedName>
        <fullName evidence="10">Fibroblast growth factor-binding protein 1</fullName>
    </submittedName>
</protein>
<evidence type="ECO:0000313" key="9">
    <source>
        <dbReference type="Proteomes" id="UP000504623"/>
    </source>
</evidence>
<feature type="region of interest" description="Disordered" evidence="7">
    <location>
        <begin position="157"/>
        <end position="185"/>
    </location>
</feature>
<evidence type="ECO:0000256" key="5">
    <source>
        <dbReference type="ARBA" id="ARBA00023157"/>
    </source>
</evidence>
<evidence type="ECO:0000256" key="6">
    <source>
        <dbReference type="ARBA" id="ARBA00023183"/>
    </source>
</evidence>
<dbReference type="PANTHER" id="PTHR15258">
    <property type="entry name" value="FGF BINDING PROTEIN-RELATED"/>
    <property type="match status" value="1"/>
</dbReference>
<keyword evidence="5" id="KW-1015">Disulfide bond</keyword>
<name>A0A9B0WZ34_CHRAS</name>
<evidence type="ECO:0000256" key="2">
    <source>
        <dbReference type="ARBA" id="ARBA00008326"/>
    </source>
</evidence>
<accession>A0A9B0WZ34</accession>
<feature type="region of interest" description="Disordered" evidence="7">
    <location>
        <begin position="25"/>
        <end position="53"/>
    </location>
</feature>
<feature type="chain" id="PRO_5039051599" evidence="8">
    <location>
        <begin position="24"/>
        <end position="226"/>
    </location>
</feature>
<reference evidence="10" key="1">
    <citation type="submission" date="2025-08" db="UniProtKB">
        <authorList>
            <consortium name="RefSeq"/>
        </authorList>
    </citation>
    <scope>IDENTIFICATION</scope>
    <source>
        <tissue evidence="10">Spleen</tissue>
    </source>
</reference>
<comment type="similarity">
    <text evidence="2">Belongs to the fibroblast growth factor-binding protein family.</text>
</comment>
<dbReference type="InterPro" id="IPR010510">
    <property type="entry name" value="FGF1-bd"/>
</dbReference>
<dbReference type="Proteomes" id="UP000504623">
    <property type="component" value="Unplaced"/>
</dbReference>
<keyword evidence="9" id="KW-1185">Reference proteome</keyword>
<comment type="subcellular location">
    <subcellularLocation>
        <location evidence="1">Secreted</location>
    </subcellularLocation>
</comment>
<feature type="signal peptide" evidence="8">
    <location>
        <begin position="1"/>
        <end position="23"/>
    </location>
</feature>
<dbReference type="GO" id="GO:0007267">
    <property type="term" value="P:cell-cell signaling"/>
    <property type="evidence" value="ECO:0007669"/>
    <property type="project" value="TreeGrafter"/>
</dbReference>
<evidence type="ECO:0000256" key="1">
    <source>
        <dbReference type="ARBA" id="ARBA00004613"/>
    </source>
</evidence>
<gene>
    <name evidence="10" type="primary">FGFBP1</name>
</gene>
<dbReference type="CTD" id="9982"/>
<evidence type="ECO:0000256" key="7">
    <source>
        <dbReference type="SAM" id="MobiDB-lite"/>
    </source>
</evidence>